<proteinExistence type="predicted"/>
<evidence type="ECO:0000313" key="7">
    <source>
        <dbReference type="EMBL" id="JAV96076.1"/>
    </source>
</evidence>
<organism evidence="7">
    <name type="scientific">Photinus pyralis</name>
    <name type="common">Common eastern firefly</name>
    <name type="synonym">Lampyris pyralis</name>
    <dbReference type="NCBI Taxonomy" id="7054"/>
    <lineage>
        <taxon>Eukaryota</taxon>
        <taxon>Metazoa</taxon>
        <taxon>Ecdysozoa</taxon>
        <taxon>Arthropoda</taxon>
        <taxon>Hexapoda</taxon>
        <taxon>Insecta</taxon>
        <taxon>Pterygota</taxon>
        <taxon>Neoptera</taxon>
        <taxon>Endopterygota</taxon>
        <taxon>Coleoptera</taxon>
        <taxon>Polyphaga</taxon>
        <taxon>Elateriformia</taxon>
        <taxon>Elateroidea</taxon>
        <taxon>Lampyridae</taxon>
        <taxon>Lampyrinae</taxon>
        <taxon>Photinus</taxon>
    </lineage>
</organism>
<feature type="domain" description="Amino acid transporter transmembrane" evidence="6">
    <location>
        <begin position="38"/>
        <end position="442"/>
    </location>
</feature>
<dbReference type="GO" id="GO:0015179">
    <property type="term" value="F:L-amino acid transmembrane transporter activity"/>
    <property type="evidence" value="ECO:0007669"/>
    <property type="project" value="TreeGrafter"/>
</dbReference>
<dbReference type="EMBL" id="GEZM01005587">
    <property type="protein sequence ID" value="JAV96072.1"/>
    <property type="molecule type" value="Transcribed_RNA"/>
</dbReference>
<dbReference type="Pfam" id="PF01490">
    <property type="entry name" value="Aa_trans"/>
    <property type="match status" value="1"/>
</dbReference>
<feature type="transmembrane region" description="Helical" evidence="5">
    <location>
        <begin position="238"/>
        <end position="256"/>
    </location>
</feature>
<evidence type="ECO:0000256" key="2">
    <source>
        <dbReference type="ARBA" id="ARBA00022692"/>
    </source>
</evidence>
<feature type="transmembrane region" description="Helical" evidence="5">
    <location>
        <begin position="319"/>
        <end position="339"/>
    </location>
</feature>
<feature type="transmembrane region" description="Helical" evidence="5">
    <location>
        <begin position="71"/>
        <end position="92"/>
    </location>
</feature>
<feature type="transmembrane region" description="Helical" evidence="5">
    <location>
        <begin position="419"/>
        <end position="439"/>
    </location>
</feature>
<evidence type="ECO:0000256" key="1">
    <source>
        <dbReference type="ARBA" id="ARBA00004141"/>
    </source>
</evidence>
<feature type="transmembrane region" description="Helical" evidence="5">
    <location>
        <begin position="133"/>
        <end position="158"/>
    </location>
</feature>
<dbReference type="InterPro" id="IPR013057">
    <property type="entry name" value="AA_transpt_TM"/>
</dbReference>
<keyword evidence="3 5" id="KW-1133">Transmembrane helix</keyword>
<evidence type="ECO:0000256" key="4">
    <source>
        <dbReference type="ARBA" id="ARBA00023136"/>
    </source>
</evidence>
<feature type="transmembrane region" description="Helical" evidence="5">
    <location>
        <begin position="360"/>
        <end position="380"/>
    </location>
</feature>
<dbReference type="GO" id="GO:0005774">
    <property type="term" value="C:vacuolar membrane"/>
    <property type="evidence" value="ECO:0007669"/>
    <property type="project" value="TreeGrafter"/>
</dbReference>
<comment type="subcellular location">
    <subcellularLocation>
        <location evidence="1">Membrane</location>
        <topology evidence="1">Multi-pass membrane protein</topology>
    </subcellularLocation>
</comment>
<feature type="transmembrane region" description="Helical" evidence="5">
    <location>
        <begin position="200"/>
        <end position="218"/>
    </location>
</feature>
<keyword evidence="2 5" id="KW-0812">Transmembrane</keyword>
<evidence type="ECO:0000259" key="6">
    <source>
        <dbReference type="Pfam" id="PF01490"/>
    </source>
</evidence>
<feature type="transmembrane region" description="Helical" evidence="5">
    <location>
        <begin position="386"/>
        <end position="407"/>
    </location>
</feature>
<evidence type="ECO:0000256" key="3">
    <source>
        <dbReference type="ARBA" id="ARBA00022989"/>
    </source>
</evidence>
<protein>
    <recommendedName>
        <fullName evidence="6">Amino acid transporter transmembrane domain-containing protein</fullName>
    </recommendedName>
</protein>
<dbReference type="EMBL" id="GEZM01005583">
    <property type="protein sequence ID" value="JAV96076.1"/>
    <property type="molecule type" value="Transcribed_RNA"/>
</dbReference>
<keyword evidence="4 5" id="KW-0472">Membrane</keyword>
<name>A0A1Y1NIZ6_PHOPY</name>
<sequence>MSTENVAMQEFPKWKPKTAKVEMGDQDYDPHSHRNVAHPTTNTDTLIHLLKGSLGTGILAMPEAFKNAGMVNGFIFTILIGILCTYELHMLVQAQYILCKRMRVPLLTYPESMKAALLSGPKFLHPFANLSPYLVDAFLILYQLGICCVYVMFVAANLKELCDVYRSKPMAIELYTLILLAPFVLILSVPNLKWLSPFSLVSNLMTFACFGIVLYYIFSDIQPIEDRPLVGTLYKFPLFFGTTLFALEAVGVVIALENNMKTPKSFGGSFGVLNVAMFFIVLSYVGIGLFGYWRYGNGTKSSITLNLPPDHILSKVVQGLYSLAIFISYGLQGFVPINIMWNTYLAHYFINFKRPWVCEYLLRVVTVLVTFVLALFVPMLGHFISLFGAFCLSALGIAFPAIMEICVLWPDRLGYRRWVLYKDLVLILIGILGLLSGSYSCISEIVRELSLPSSSNHSVNVEIQHL</sequence>
<dbReference type="PANTHER" id="PTHR22950">
    <property type="entry name" value="AMINO ACID TRANSPORTER"/>
    <property type="match status" value="1"/>
</dbReference>
<evidence type="ECO:0000256" key="5">
    <source>
        <dbReference type="SAM" id="Phobius"/>
    </source>
</evidence>
<accession>A0A1Y1NIZ6</accession>
<feature type="transmembrane region" description="Helical" evidence="5">
    <location>
        <begin position="268"/>
        <end position="293"/>
    </location>
</feature>
<feature type="transmembrane region" description="Helical" evidence="5">
    <location>
        <begin position="170"/>
        <end position="188"/>
    </location>
</feature>
<dbReference type="AlphaFoldDB" id="A0A1Y1NIZ6"/>
<dbReference type="PANTHER" id="PTHR22950:SF340">
    <property type="entry name" value="AMINO ACID TRANSPORTER TRANSMEMBRANE DOMAIN-CONTAINING PROTEIN-RELATED"/>
    <property type="match status" value="1"/>
</dbReference>
<reference evidence="7" key="1">
    <citation type="journal article" date="2016" name="Sci. Rep.">
        <title>Molecular characterization of firefly nuptial gifts: a multi-omics approach sheds light on postcopulatory sexual selection.</title>
        <authorList>
            <person name="Al-Wathiqui N."/>
            <person name="Fallon T.R."/>
            <person name="South A."/>
            <person name="Weng J.K."/>
            <person name="Lewis S.M."/>
        </authorList>
    </citation>
    <scope>NUCLEOTIDE SEQUENCE</scope>
</reference>